<sequence>MVSSSPLLFLLSPHLPSLQKSWSIRGMMGSRASITNRTMFPESSWMPSASTWSPYSSAARDDAMAAVDEPPDIVLHLPRLLPPHHPPDPALHVAPFSLPIPSDLALFPCRSCGQS</sequence>
<reference evidence="2" key="1">
    <citation type="journal article" date="2005" name="Nature">
        <title>The map-based sequence of the rice genome.</title>
        <authorList>
            <consortium name="International rice genome sequencing project (IRGSP)"/>
            <person name="Matsumoto T."/>
            <person name="Wu J."/>
            <person name="Kanamori H."/>
            <person name="Katayose Y."/>
            <person name="Fujisawa M."/>
            <person name="Namiki N."/>
            <person name="Mizuno H."/>
            <person name="Yamamoto K."/>
            <person name="Antonio B.A."/>
            <person name="Baba T."/>
            <person name="Sakata K."/>
            <person name="Nagamura Y."/>
            <person name="Aoki H."/>
            <person name="Arikawa K."/>
            <person name="Arita K."/>
            <person name="Bito T."/>
            <person name="Chiden Y."/>
            <person name="Fujitsuka N."/>
            <person name="Fukunaka R."/>
            <person name="Hamada M."/>
            <person name="Harada C."/>
            <person name="Hayashi A."/>
            <person name="Hijishita S."/>
            <person name="Honda M."/>
            <person name="Hosokawa S."/>
            <person name="Ichikawa Y."/>
            <person name="Idonuma A."/>
            <person name="Iijima M."/>
            <person name="Ikeda M."/>
            <person name="Ikeno M."/>
            <person name="Ito K."/>
            <person name="Ito S."/>
            <person name="Ito T."/>
            <person name="Ito Y."/>
            <person name="Ito Y."/>
            <person name="Iwabuchi A."/>
            <person name="Kamiya K."/>
            <person name="Karasawa W."/>
            <person name="Kurita K."/>
            <person name="Katagiri S."/>
            <person name="Kikuta A."/>
            <person name="Kobayashi H."/>
            <person name="Kobayashi N."/>
            <person name="Machita K."/>
            <person name="Maehara T."/>
            <person name="Masukawa M."/>
            <person name="Mizubayashi T."/>
            <person name="Mukai Y."/>
            <person name="Nagasaki H."/>
            <person name="Nagata Y."/>
            <person name="Naito S."/>
            <person name="Nakashima M."/>
            <person name="Nakama Y."/>
            <person name="Nakamichi Y."/>
            <person name="Nakamura M."/>
            <person name="Meguro A."/>
            <person name="Negishi M."/>
            <person name="Ohta I."/>
            <person name="Ohta T."/>
            <person name="Okamoto M."/>
            <person name="Ono N."/>
            <person name="Saji S."/>
            <person name="Sakaguchi M."/>
            <person name="Sakai K."/>
            <person name="Shibata M."/>
            <person name="Shimokawa T."/>
            <person name="Song J."/>
            <person name="Takazaki Y."/>
            <person name="Terasawa K."/>
            <person name="Tsugane M."/>
            <person name="Tsuji K."/>
            <person name="Ueda S."/>
            <person name="Waki K."/>
            <person name="Yamagata H."/>
            <person name="Yamamoto M."/>
            <person name="Yamamoto S."/>
            <person name="Yamane H."/>
            <person name="Yoshiki S."/>
            <person name="Yoshihara R."/>
            <person name="Yukawa K."/>
            <person name="Zhong H."/>
            <person name="Yano M."/>
            <person name="Yuan Q."/>
            <person name="Ouyang S."/>
            <person name="Liu J."/>
            <person name="Jones K.M."/>
            <person name="Gansberger K."/>
            <person name="Moffat K."/>
            <person name="Hill J."/>
            <person name="Bera J."/>
            <person name="Fadrosh D."/>
            <person name="Jin S."/>
            <person name="Johri S."/>
            <person name="Kim M."/>
            <person name="Overton L."/>
            <person name="Reardon M."/>
            <person name="Tsitrin T."/>
            <person name="Vuong H."/>
            <person name="Weaver B."/>
            <person name="Ciecko A."/>
            <person name="Tallon L."/>
            <person name="Jackson J."/>
            <person name="Pai G."/>
            <person name="Aken S.V."/>
            <person name="Utterback T."/>
            <person name="Reidmuller S."/>
            <person name="Feldblyum T."/>
            <person name="Hsiao J."/>
            <person name="Zismann V."/>
            <person name="Iobst S."/>
            <person name="de Vazeille A.R."/>
            <person name="Buell C.R."/>
            <person name="Ying K."/>
            <person name="Li Y."/>
            <person name="Lu T."/>
            <person name="Huang Y."/>
            <person name="Zhao Q."/>
            <person name="Feng Q."/>
            <person name="Zhang L."/>
            <person name="Zhu J."/>
            <person name="Weng Q."/>
            <person name="Mu J."/>
            <person name="Lu Y."/>
            <person name="Fan D."/>
            <person name="Liu Y."/>
            <person name="Guan J."/>
            <person name="Zhang Y."/>
            <person name="Yu S."/>
            <person name="Liu X."/>
            <person name="Zhang Y."/>
            <person name="Hong G."/>
            <person name="Han B."/>
            <person name="Choisne N."/>
            <person name="Demange N."/>
            <person name="Orjeda G."/>
            <person name="Samain S."/>
            <person name="Cattolico L."/>
            <person name="Pelletier E."/>
            <person name="Couloux A."/>
            <person name="Segurens B."/>
            <person name="Wincker P."/>
            <person name="D'Hont A."/>
            <person name="Scarpelli C."/>
            <person name="Weissenbach J."/>
            <person name="Salanoubat M."/>
            <person name="Quetier F."/>
            <person name="Yu Y."/>
            <person name="Kim H.R."/>
            <person name="Rambo T."/>
            <person name="Currie J."/>
            <person name="Collura K."/>
            <person name="Luo M."/>
            <person name="Yang T."/>
            <person name="Ammiraju J.S.S."/>
            <person name="Engler F."/>
            <person name="Soderlund C."/>
            <person name="Wing R.A."/>
            <person name="Palmer L.E."/>
            <person name="de la Bastide M."/>
            <person name="Spiegel L."/>
            <person name="Nascimento L."/>
            <person name="Zutavern T."/>
            <person name="O'Shaughnessy A."/>
            <person name="Dike S."/>
            <person name="Dedhia N."/>
            <person name="Preston R."/>
            <person name="Balija V."/>
            <person name="McCombie W.R."/>
            <person name="Chow T."/>
            <person name="Chen H."/>
            <person name="Chung M."/>
            <person name="Chen C."/>
            <person name="Shaw J."/>
            <person name="Wu H."/>
            <person name="Hsiao K."/>
            <person name="Chao Y."/>
            <person name="Chu M."/>
            <person name="Cheng C."/>
            <person name="Hour A."/>
            <person name="Lee P."/>
            <person name="Lin S."/>
            <person name="Lin Y."/>
            <person name="Liou J."/>
            <person name="Liu S."/>
            <person name="Hsing Y."/>
            <person name="Raghuvanshi S."/>
            <person name="Mohanty A."/>
            <person name="Bharti A.K."/>
            <person name="Gaur A."/>
            <person name="Gupta V."/>
            <person name="Kumar D."/>
            <person name="Ravi V."/>
            <person name="Vij S."/>
            <person name="Kapur A."/>
            <person name="Khurana P."/>
            <person name="Khurana P."/>
            <person name="Khurana J.P."/>
            <person name="Tyagi A.K."/>
            <person name="Gaikwad K."/>
            <person name="Singh A."/>
            <person name="Dalal V."/>
            <person name="Srivastava S."/>
            <person name="Dixit A."/>
            <person name="Pal A.K."/>
            <person name="Ghazi I.A."/>
            <person name="Yadav M."/>
            <person name="Pandit A."/>
            <person name="Bhargava A."/>
            <person name="Sureshbabu K."/>
            <person name="Batra K."/>
            <person name="Sharma T.R."/>
            <person name="Mohapatra T."/>
            <person name="Singh N.K."/>
            <person name="Messing J."/>
            <person name="Nelson A.B."/>
            <person name="Fuks G."/>
            <person name="Kavchok S."/>
            <person name="Keizer G."/>
            <person name="Linton E."/>
            <person name="Llaca V."/>
            <person name="Song R."/>
            <person name="Tanyolac B."/>
            <person name="Young S."/>
            <person name="Ho-Il K."/>
            <person name="Hahn J.H."/>
            <person name="Sangsakoo G."/>
            <person name="Vanavichit A."/>
            <person name="de Mattos Luiz.A.T."/>
            <person name="Zimmer P.D."/>
            <person name="Malone G."/>
            <person name="Dellagostin O."/>
            <person name="de Oliveira A.C."/>
            <person name="Bevan M."/>
            <person name="Bancroft I."/>
            <person name="Minx P."/>
            <person name="Cordum H."/>
            <person name="Wilson R."/>
            <person name="Cheng Z."/>
            <person name="Jin W."/>
            <person name="Jiang J."/>
            <person name="Leong S.A."/>
            <person name="Iwama H."/>
            <person name="Gojobori T."/>
            <person name="Itoh T."/>
            <person name="Niimura Y."/>
            <person name="Fujii Y."/>
            <person name="Habara T."/>
            <person name="Sakai H."/>
            <person name="Sato Y."/>
            <person name="Wilson G."/>
            <person name="Kumar K."/>
            <person name="McCouch S."/>
            <person name="Juretic N."/>
            <person name="Hoen D."/>
            <person name="Wright S."/>
            <person name="Bruskiewich R."/>
            <person name="Bureau T."/>
            <person name="Miyao A."/>
            <person name="Hirochika H."/>
            <person name="Nishikawa T."/>
            <person name="Kadowaki K."/>
            <person name="Sugiura M."/>
            <person name="Burr B."/>
            <person name="Sasaki T."/>
        </authorList>
    </citation>
    <scope>NUCLEOTIDE SEQUENCE [LARGE SCALE GENOMIC DNA]</scope>
    <source>
        <strain evidence="2">cv. Nipponbare</strain>
    </source>
</reference>
<proteinExistence type="predicted"/>
<dbReference type="Proteomes" id="UP000000763">
    <property type="component" value="Chromosome 6"/>
</dbReference>
<accession>Q5Z9S5</accession>
<organism evidence="1 2">
    <name type="scientific">Oryza sativa subsp. japonica</name>
    <name type="common">Rice</name>
    <dbReference type="NCBI Taxonomy" id="39947"/>
    <lineage>
        <taxon>Eukaryota</taxon>
        <taxon>Viridiplantae</taxon>
        <taxon>Streptophyta</taxon>
        <taxon>Embryophyta</taxon>
        <taxon>Tracheophyta</taxon>
        <taxon>Spermatophyta</taxon>
        <taxon>Magnoliopsida</taxon>
        <taxon>Liliopsida</taxon>
        <taxon>Poales</taxon>
        <taxon>Poaceae</taxon>
        <taxon>BOP clade</taxon>
        <taxon>Oryzoideae</taxon>
        <taxon>Oryzeae</taxon>
        <taxon>Oryzinae</taxon>
        <taxon>Oryza</taxon>
        <taxon>Oryza sativa</taxon>
    </lineage>
</organism>
<dbReference type="AlphaFoldDB" id="Q5Z9S5"/>
<gene>
    <name evidence="1" type="primary">P0458E11.16</name>
</gene>
<name>Q5Z9S5_ORYSJ</name>
<protein>
    <submittedName>
        <fullName evidence="1">Uncharacterized protein</fullName>
    </submittedName>
</protein>
<reference evidence="2" key="2">
    <citation type="journal article" date="2008" name="Nucleic Acids Res.">
        <title>The rice annotation project database (RAP-DB): 2008 update.</title>
        <authorList>
            <consortium name="The rice annotation project (RAP)"/>
        </authorList>
    </citation>
    <scope>GENOME REANNOTATION</scope>
    <source>
        <strain evidence="2">cv. Nipponbare</strain>
    </source>
</reference>
<dbReference type="EMBL" id="AP003613">
    <property type="protein sequence ID" value="BAD53548.1"/>
    <property type="molecule type" value="Genomic_DNA"/>
</dbReference>
<evidence type="ECO:0000313" key="1">
    <source>
        <dbReference type="EMBL" id="BAD53548.1"/>
    </source>
</evidence>
<evidence type="ECO:0000313" key="2">
    <source>
        <dbReference type="Proteomes" id="UP000000763"/>
    </source>
</evidence>